<evidence type="ECO:0000313" key="1">
    <source>
        <dbReference type="EMBL" id="CAC9974589.1"/>
    </source>
</evidence>
<comment type="caution">
    <text evidence="1">The sequence shown here is derived from an EMBL/GenBank/DDBJ whole genome shotgun (WGS) entry which is preliminary data.</text>
</comment>
<reference evidence="1 2" key="1">
    <citation type="submission" date="2020-06" db="EMBL/GenBank/DDBJ databases">
        <authorList>
            <person name="Criscuolo A."/>
        </authorList>
    </citation>
    <scope>NUCLEOTIDE SEQUENCE [LARGE SCALE GENOMIC DNA]</scope>
    <source>
        <strain evidence="1">PXU-55</strain>
    </source>
</reference>
<name>A0A9N8J1P5_9FLAO</name>
<gene>
    <name evidence="1" type="ORF">FLAPXU55_02286</name>
</gene>
<dbReference type="RefSeq" id="WP_180857764.1">
    <property type="nucleotide sequence ID" value="NZ_CAIJDE010000043.1"/>
</dbReference>
<evidence type="ECO:0000313" key="2">
    <source>
        <dbReference type="Proteomes" id="UP000533639"/>
    </source>
</evidence>
<dbReference type="EMBL" id="CAIJDE010000043">
    <property type="protein sequence ID" value="CAC9974589.1"/>
    <property type="molecule type" value="Genomic_DNA"/>
</dbReference>
<proteinExistence type="predicted"/>
<protein>
    <submittedName>
        <fullName evidence="1">Uncharacterized protein</fullName>
    </submittedName>
</protein>
<sequence>MKIINPIIDPKINLTKKNFFSNSFKNKIETSPVKEAEESVDSTIEKNRVDHIFWIRQFLKNCYNLLMKSDTGKIYRNN</sequence>
<organism evidence="1 2">
    <name type="scientific">Flavobacterium panici</name>
    <dbReference type="NCBI Taxonomy" id="2654843"/>
    <lineage>
        <taxon>Bacteria</taxon>
        <taxon>Pseudomonadati</taxon>
        <taxon>Bacteroidota</taxon>
        <taxon>Flavobacteriia</taxon>
        <taxon>Flavobacteriales</taxon>
        <taxon>Flavobacteriaceae</taxon>
        <taxon>Flavobacterium</taxon>
    </lineage>
</organism>
<accession>A0A9N8J1P5</accession>
<keyword evidence="2" id="KW-1185">Reference proteome</keyword>
<dbReference type="Proteomes" id="UP000533639">
    <property type="component" value="Unassembled WGS sequence"/>
</dbReference>
<dbReference type="AlphaFoldDB" id="A0A9N8J1P5"/>